<dbReference type="SMART" id="SM00347">
    <property type="entry name" value="HTH_MARR"/>
    <property type="match status" value="1"/>
</dbReference>
<dbReference type="PANTHER" id="PTHR33164:SF57">
    <property type="entry name" value="MARR-FAMILY TRANSCRIPTIONAL REGULATOR"/>
    <property type="match status" value="1"/>
</dbReference>
<name>G2TQC6_HEYCO</name>
<dbReference type="GO" id="GO:0003677">
    <property type="term" value="F:DNA binding"/>
    <property type="evidence" value="ECO:0007669"/>
    <property type="project" value="UniProtKB-KW"/>
</dbReference>
<dbReference type="RefSeq" id="WP_014095924.1">
    <property type="nucleotide sequence ID" value="NC_016023.1"/>
</dbReference>
<dbReference type="Pfam" id="PF12802">
    <property type="entry name" value="MarR_2"/>
    <property type="match status" value="1"/>
</dbReference>
<dbReference type="EMBL" id="CP003056">
    <property type="protein sequence ID" value="AEO99774.1"/>
    <property type="molecule type" value="Genomic_DNA"/>
</dbReference>
<dbReference type="SUPFAM" id="SSF46785">
    <property type="entry name" value="Winged helix' DNA-binding domain"/>
    <property type="match status" value="1"/>
</dbReference>
<evidence type="ECO:0000259" key="2">
    <source>
        <dbReference type="PROSITE" id="PS50995"/>
    </source>
</evidence>
<reference evidence="3 4" key="1">
    <citation type="journal article" date="2011" name="Stand. Genomic Sci.">
        <title>Complete Genome Sequence of a thermotolerant sporogenic lactic acid bacterium, Bacillus coagulans strain 36D1.</title>
        <authorList>
            <person name="Rhee M.S."/>
            <person name="Moritz B.E."/>
            <person name="Xie G."/>
            <person name="Glavina Del Rio T."/>
            <person name="Dalin E."/>
            <person name="Tice H."/>
            <person name="Bruce D."/>
            <person name="Goodwin L."/>
            <person name="Chertkov O."/>
            <person name="Brettin T."/>
            <person name="Han C."/>
            <person name="Detter C."/>
            <person name="Pitluck S."/>
            <person name="Land M.L."/>
            <person name="Patel M."/>
            <person name="Ou M."/>
            <person name="Harbrucker R."/>
            <person name="Ingram L.O."/>
            <person name="Shanmugam K.T."/>
        </authorList>
    </citation>
    <scope>NUCLEOTIDE SEQUENCE [LARGE SCALE GENOMIC DNA]</scope>
    <source>
        <strain evidence="3 4">36D1</strain>
    </source>
</reference>
<evidence type="ECO:0000313" key="4">
    <source>
        <dbReference type="Proteomes" id="UP000009283"/>
    </source>
</evidence>
<dbReference type="HOGENOM" id="CLU_1591297_0_0_9"/>
<dbReference type="KEGG" id="bag:Bcoa_0551"/>
<dbReference type="GO" id="GO:0003700">
    <property type="term" value="F:DNA-binding transcription factor activity"/>
    <property type="evidence" value="ECO:0007669"/>
    <property type="project" value="InterPro"/>
</dbReference>
<dbReference type="InterPro" id="IPR036390">
    <property type="entry name" value="WH_DNA-bd_sf"/>
</dbReference>
<dbReference type="InterPro" id="IPR036388">
    <property type="entry name" value="WH-like_DNA-bd_sf"/>
</dbReference>
<keyword evidence="1" id="KW-0238">DNA-binding</keyword>
<sequence>MSERAEFIRDSIDFLQRYIIKSLQREAEEFGLTVPQVRVLAEVLTGKRVSIKLLSRNLKMTQSTVSDIVERLTLKGLLVKTPSASDKRSVEISPSSELEGELSENISRIINQSFVDALNLLQPNEQDIVEQGIKLLVNAVKKKIERDGLHKYESFDVFFFRDENESFKSRKKENDK</sequence>
<dbReference type="Proteomes" id="UP000009283">
    <property type="component" value="Chromosome"/>
</dbReference>
<accession>G2TQC6</accession>
<dbReference type="InterPro" id="IPR000835">
    <property type="entry name" value="HTH_MarR-typ"/>
</dbReference>
<evidence type="ECO:0000256" key="1">
    <source>
        <dbReference type="ARBA" id="ARBA00023125"/>
    </source>
</evidence>
<dbReference type="GO" id="GO:0006950">
    <property type="term" value="P:response to stress"/>
    <property type="evidence" value="ECO:0007669"/>
    <property type="project" value="TreeGrafter"/>
</dbReference>
<dbReference type="PANTHER" id="PTHR33164">
    <property type="entry name" value="TRANSCRIPTIONAL REGULATOR, MARR FAMILY"/>
    <property type="match status" value="1"/>
</dbReference>
<dbReference type="InterPro" id="IPR039422">
    <property type="entry name" value="MarR/SlyA-like"/>
</dbReference>
<dbReference type="Gene3D" id="1.10.10.10">
    <property type="entry name" value="Winged helix-like DNA-binding domain superfamily/Winged helix DNA-binding domain"/>
    <property type="match status" value="1"/>
</dbReference>
<evidence type="ECO:0000313" key="3">
    <source>
        <dbReference type="EMBL" id="AEO99774.1"/>
    </source>
</evidence>
<organism evidence="3 4">
    <name type="scientific">Heyndrickxia coagulans 36D1</name>
    <dbReference type="NCBI Taxonomy" id="345219"/>
    <lineage>
        <taxon>Bacteria</taxon>
        <taxon>Bacillati</taxon>
        <taxon>Bacillota</taxon>
        <taxon>Bacilli</taxon>
        <taxon>Bacillales</taxon>
        <taxon>Bacillaceae</taxon>
        <taxon>Heyndrickxia</taxon>
    </lineage>
</organism>
<feature type="domain" description="HTH marR-type" evidence="2">
    <location>
        <begin position="1"/>
        <end position="138"/>
    </location>
</feature>
<gene>
    <name evidence="3" type="ORF">Bcoa_0551</name>
</gene>
<dbReference type="AlphaFoldDB" id="G2TQC6"/>
<dbReference type="OrthoDB" id="2626899at2"/>
<protein>
    <submittedName>
        <fullName evidence="3">Regulatory protein MarR</fullName>
    </submittedName>
</protein>
<dbReference type="eggNOG" id="COG1846">
    <property type="taxonomic scope" value="Bacteria"/>
</dbReference>
<dbReference type="PROSITE" id="PS50995">
    <property type="entry name" value="HTH_MARR_2"/>
    <property type="match status" value="1"/>
</dbReference>
<proteinExistence type="predicted"/>